<dbReference type="EC" id="3.5.1.28" evidence="5"/>
<dbReference type="Pfam" id="PF01510">
    <property type="entry name" value="Amidase_2"/>
    <property type="match status" value="1"/>
</dbReference>
<keyword evidence="10" id="KW-0961">Cell wall biogenesis/degradation</keyword>
<dbReference type="Proteomes" id="UP000598032">
    <property type="component" value="Unassembled WGS sequence"/>
</dbReference>
<evidence type="ECO:0000256" key="10">
    <source>
        <dbReference type="ARBA" id="ARBA00023316"/>
    </source>
</evidence>
<evidence type="ECO:0000313" key="14">
    <source>
        <dbReference type="EMBL" id="CAD6558940.1"/>
    </source>
</evidence>
<dbReference type="RefSeq" id="WP_201646348.1">
    <property type="nucleotide sequence ID" value="NZ_CAJHCP010000022.1"/>
</dbReference>
<dbReference type="InterPro" id="IPR051206">
    <property type="entry name" value="NAMLAA_amidase_2"/>
</dbReference>
<keyword evidence="8 14" id="KW-0378">Hydrolase</keyword>
<keyword evidence="6" id="KW-0963">Cytoplasm</keyword>
<evidence type="ECO:0000256" key="1">
    <source>
        <dbReference type="ARBA" id="ARBA00001561"/>
    </source>
</evidence>
<evidence type="ECO:0000259" key="13">
    <source>
        <dbReference type="SMART" id="SM00644"/>
    </source>
</evidence>
<evidence type="ECO:0000256" key="7">
    <source>
        <dbReference type="ARBA" id="ARBA00022723"/>
    </source>
</evidence>
<comment type="subcellular location">
    <subcellularLocation>
        <location evidence="3">Cytoplasm</location>
    </subcellularLocation>
</comment>
<comment type="cofactor">
    <cofactor evidence="2">
        <name>Zn(2+)</name>
        <dbReference type="ChEBI" id="CHEBI:29105"/>
    </cofactor>
</comment>
<reference evidence="14 15" key="1">
    <citation type="submission" date="2020-10" db="EMBL/GenBank/DDBJ databases">
        <authorList>
            <person name="Peeters C."/>
        </authorList>
    </citation>
    <scope>NUCLEOTIDE SEQUENCE [LARGE SCALE GENOMIC DNA]</scope>
    <source>
        <strain evidence="14 15">LMG 28140</strain>
    </source>
</reference>
<keyword evidence="7" id="KW-0479">Metal-binding</keyword>
<comment type="similarity">
    <text evidence="4">Belongs to the N-acetylmuramoyl-L-alanine amidase 2 family.</text>
</comment>
<evidence type="ECO:0000313" key="15">
    <source>
        <dbReference type="Proteomes" id="UP000598032"/>
    </source>
</evidence>
<dbReference type="PANTHER" id="PTHR30417">
    <property type="entry name" value="N-ACETYLMURAMOYL-L-ALANINE AMIDASE AMID"/>
    <property type="match status" value="1"/>
</dbReference>
<feature type="domain" description="N-acetylmuramoyl-L-alanine amidase" evidence="13">
    <location>
        <begin position="21"/>
        <end position="170"/>
    </location>
</feature>
<evidence type="ECO:0000256" key="11">
    <source>
        <dbReference type="ARBA" id="ARBA00039257"/>
    </source>
</evidence>
<dbReference type="PANTHER" id="PTHR30417:SF4">
    <property type="entry name" value="1,6-ANHYDRO-N-ACETYLMURAMYL-L-ALANINE AMIDASE AMPD"/>
    <property type="match status" value="1"/>
</dbReference>
<comment type="caution">
    <text evidence="14">The sequence shown here is derived from an EMBL/GenBank/DDBJ whole genome shotgun (WGS) entry which is preliminary data.</text>
</comment>
<evidence type="ECO:0000256" key="3">
    <source>
        <dbReference type="ARBA" id="ARBA00004496"/>
    </source>
</evidence>
<evidence type="ECO:0000256" key="4">
    <source>
        <dbReference type="ARBA" id="ARBA00007553"/>
    </source>
</evidence>
<sequence length="198" mass="21768">MSVEFTVDADGWVAAARKLPSPNFEARPAGVVPTLVVVHNISLPPNQFGGTAIAELFLNTLDCNAHPYYDSHLRGVRVSAHFVILRDGTLEQFVSCNERAWHAGASNFFGRERCNDFSIGIELEGSDAAAFEAAQYRTLGALVSALTARYPVEAIAGHSDIAPGRKTDPGPHFEWPRLRDDTALSDQYFPYLKFSETR</sequence>
<accession>A0ABN7IG41</accession>
<evidence type="ECO:0000256" key="2">
    <source>
        <dbReference type="ARBA" id="ARBA00001947"/>
    </source>
</evidence>
<keyword evidence="9" id="KW-0862">Zinc</keyword>
<name>A0ABN7IG41_9BURK</name>
<evidence type="ECO:0000256" key="9">
    <source>
        <dbReference type="ARBA" id="ARBA00022833"/>
    </source>
</evidence>
<dbReference type="InterPro" id="IPR002502">
    <property type="entry name" value="Amidase_domain"/>
</dbReference>
<evidence type="ECO:0000256" key="6">
    <source>
        <dbReference type="ARBA" id="ARBA00022490"/>
    </source>
</evidence>
<dbReference type="Gene3D" id="3.40.80.10">
    <property type="entry name" value="Peptidoglycan recognition protein-like"/>
    <property type="match status" value="1"/>
</dbReference>
<dbReference type="SMART" id="SM00644">
    <property type="entry name" value="Ami_2"/>
    <property type="match status" value="1"/>
</dbReference>
<dbReference type="EMBL" id="CAJHCP010000022">
    <property type="protein sequence ID" value="CAD6558940.1"/>
    <property type="molecule type" value="Genomic_DNA"/>
</dbReference>
<evidence type="ECO:0000256" key="8">
    <source>
        <dbReference type="ARBA" id="ARBA00022801"/>
    </source>
</evidence>
<comment type="catalytic activity">
    <reaction evidence="1">
        <text>Hydrolyzes the link between N-acetylmuramoyl residues and L-amino acid residues in certain cell-wall glycopeptides.</text>
        <dbReference type="EC" id="3.5.1.28"/>
    </reaction>
</comment>
<dbReference type="CDD" id="cd06583">
    <property type="entry name" value="PGRP"/>
    <property type="match status" value="1"/>
</dbReference>
<dbReference type="InterPro" id="IPR036505">
    <property type="entry name" value="Amidase/PGRP_sf"/>
</dbReference>
<protein>
    <recommendedName>
        <fullName evidence="11">1,6-anhydro-N-acetylmuramyl-L-alanine amidase AmpD</fullName>
        <ecNumber evidence="5">3.5.1.28</ecNumber>
    </recommendedName>
    <alternativeName>
        <fullName evidence="12">N-acetylmuramoyl-L-alanine amidase</fullName>
    </alternativeName>
</protein>
<dbReference type="NCBIfam" id="NF008758">
    <property type="entry name" value="PRK11789.1"/>
    <property type="match status" value="1"/>
</dbReference>
<dbReference type="GO" id="GO:0008745">
    <property type="term" value="F:N-acetylmuramoyl-L-alanine amidase activity"/>
    <property type="evidence" value="ECO:0007669"/>
    <property type="project" value="UniProtKB-EC"/>
</dbReference>
<gene>
    <name evidence="14" type="primary">ampD</name>
    <name evidence="14" type="ORF">LMG28140_06516</name>
</gene>
<proteinExistence type="inferred from homology"/>
<organism evidence="14 15">
    <name type="scientific">Paraburkholderia metrosideri</name>
    <dbReference type="NCBI Taxonomy" id="580937"/>
    <lineage>
        <taxon>Bacteria</taxon>
        <taxon>Pseudomonadati</taxon>
        <taxon>Pseudomonadota</taxon>
        <taxon>Betaproteobacteria</taxon>
        <taxon>Burkholderiales</taxon>
        <taxon>Burkholderiaceae</taxon>
        <taxon>Paraburkholderia</taxon>
    </lineage>
</organism>
<keyword evidence="15" id="KW-1185">Reference proteome</keyword>
<evidence type="ECO:0000256" key="5">
    <source>
        <dbReference type="ARBA" id="ARBA00011901"/>
    </source>
</evidence>
<dbReference type="SUPFAM" id="SSF55846">
    <property type="entry name" value="N-acetylmuramoyl-L-alanine amidase-like"/>
    <property type="match status" value="1"/>
</dbReference>
<evidence type="ECO:0000256" key="12">
    <source>
        <dbReference type="ARBA" id="ARBA00042615"/>
    </source>
</evidence>